<dbReference type="Proteomes" id="UP000779507">
    <property type="component" value="Unassembled WGS sequence"/>
</dbReference>
<dbReference type="SUPFAM" id="SSF58100">
    <property type="entry name" value="Bacterial hemolysins"/>
    <property type="match status" value="1"/>
</dbReference>
<protein>
    <submittedName>
        <fullName evidence="2">Nucleic acid-binding Zn-ribbon protein</fullName>
    </submittedName>
</protein>
<sequence length="123" mass="14185">MDNKDLPLVVAEILIEMHEVRTDIKEMRGDIKDLRKDVNEMRGDIGEMRDEMKGLRTQMNYVGTQIGGLVNQMERNRVDAKQDTERLIHAMSVNMGQLVSHQVDSRIAIKDHETRIGRLEQGE</sequence>
<evidence type="ECO:0000313" key="3">
    <source>
        <dbReference type="Proteomes" id="UP000779507"/>
    </source>
</evidence>
<name>A0ABX2FMR5_9BACT</name>
<proteinExistence type="predicted"/>
<reference evidence="2 3" key="1">
    <citation type="submission" date="2020-05" db="EMBL/GenBank/DDBJ databases">
        <title>Genomic Encyclopedia of Type Strains, Phase IV (KMG-V): Genome sequencing to study the core and pangenomes of soil and plant-associated prokaryotes.</title>
        <authorList>
            <person name="Whitman W."/>
        </authorList>
    </citation>
    <scope>NUCLEOTIDE SEQUENCE [LARGE SCALE GENOMIC DNA]</scope>
    <source>
        <strain evidence="2 3">9A</strain>
    </source>
</reference>
<keyword evidence="1" id="KW-0175">Coiled coil</keyword>
<accession>A0ABX2FMR5</accession>
<keyword evidence="3" id="KW-1185">Reference proteome</keyword>
<gene>
    <name evidence="2" type="ORF">HNP98_001262</name>
</gene>
<organism evidence="2 3">
    <name type="scientific">Hymenobacter caeli</name>
    <dbReference type="NCBI Taxonomy" id="2735894"/>
    <lineage>
        <taxon>Bacteria</taxon>
        <taxon>Pseudomonadati</taxon>
        <taxon>Bacteroidota</taxon>
        <taxon>Cytophagia</taxon>
        <taxon>Cytophagales</taxon>
        <taxon>Hymenobacteraceae</taxon>
        <taxon>Hymenobacter</taxon>
    </lineage>
</organism>
<evidence type="ECO:0000256" key="1">
    <source>
        <dbReference type="SAM" id="Coils"/>
    </source>
</evidence>
<dbReference type="RefSeq" id="WP_173809183.1">
    <property type="nucleotide sequence ID" value="NZ_JABSNP010000004.1"/>
</dbReference>
<dbReference type="Gene3D" id="1.20.5.170">
    <property type="match status" value="1"/>
</dbReference>
<evidence type="ECO:0000313" key="2">
    <source>
        <dbReference type="EMBL" id="NRT18445.1"/>
    </source>
</evidence>
<feature type="coiled-coil region" evidence="1">
    <location>
        <begin position="17"/>
        <end position="58"/>
    </location>
</feature>
<comment type="caution">
    <text evidence="2">The sequence shown here is derived from an EMBL/GenBank/DDBJ whole genome shotgun (WGS) entry which is preliminary data.</text>
</comment>
<dbReference type="EMBL" id="JABSNP010000004">
    <property type="protein sequence ID" value="NRT18445.1"/>
    <property type="molecule type" value="Genomic_DNA"/>
</dbReference>